<evidence type="ECO:0000313" key="1">
    <source>
        <dbReference type="EMBL" id="GGB56820.1"/>
    </source>
</evidence>
<evidence type="ECO:0008006" key="3">
    <source>
        <dbReference type="Google" id="ProtNLM"/>
    </source>
</evidence>
<accession>A0ABQ1J1V7</accession>
<dbReference type="EMBL" id="BMGD01000002">
    <property type="protein sequence ID" value="GGB56820.1"/>
    <property type="molecule type" value="Genomic_DNA"/>
</dbReference>
<protein>
    <recommendedName>
        <fullName evidence="3">Addiction module antidote protein</fullName>
    </recommendedName>
</protein>
<sequence>MHSNDNFGTPGNSTVEEKCFDAHGKAALLLVESLVHGLCEKSALSTIEAVEITQRASSVQYDRAIETKTGCESAWRSFELLAAIASSLEVDIPVDPDV</sequence>
<reference evidence="2" key="1">
    <citation type="journal article" date="2019" name="Int. J. Syst. Evol. Microbiol.">
        <title>The Global Catalogue of Microorganisms (GCM) 10K type strain sequencing project: providing services to taxonomists for standard genome sequencing and annotation.</title>
        <authorList>
            <consortium name="The Broad Institute Genomics Platform"/>
            <consortium name="The Broad Institute Genome Sequencing Center for Infectious Disease"/>
            <person name="Wu L."/>
            <person name="Ma J."/>
        </authorList>
    </citation>
    <scope>NUCLEOTIDE SEQUENCE [LARGE SCALE GENOMIC DNA]</scope>
    <source>
        <strain evidence="2">CGMCC 1.12851</strain>
    </source>
</reference>
<keyword evidence="2" id="KW-1185">Reference proteome</keyword>
<name>A0ABQ1J1V7_9SPHN</name>
<gene>
    <name evidence="1" type="ORF">GCM10010833_09440</name>
</gene>
<organism evidence="1 2">
    <name type="scientific">Blastomonas aquatica</name>
    <dbReference type="NCBI Taxonomy" id="1510276"/>
    <lineage>
        <taxon>Bacteria</taxon>
        <taxon>Pseudomonadati</taxon>
        <taxon>Pseudomonadota</taxon>
        <taxon>Alphaproteobacteria</taxon>
        <taxon>Sphingomonadales</taxon>
        <taxon>Sphingomonadaceae</taxon>
        <taxon>Blastomonas</taxon>
    </lineage>
</organism>
<comment type="caution">
    <text evidence="1">The sequence shown here is derived from an EMBL/GenBank/DDBJ whole genome shotgun (WGS) entry which is preliminary data.</text>
</comment>
<proteinExistence type="predicted"/>
<evidence type="ECO:0000313" key="2">
    <source>
        <dbReference type="Proteomes" id="UP000614261"/>
    </source>
</evidence>
<dbReference type="Proteomes" id="UP000614261">
    <property type="component" value="Unassembled WGS sequence"/>
</dbReference>